<organism evidence="8 9">
    <name type="scientific">Acidaminococcus fermentans</name>
    <dbReference type="NCBI Taxonomy" id="905"/>
    <lineage>
        <taxon>Bacteria</taxon>
        <taxon>Bacillati</taxon>
        <taxon>Bacillota</taxon>
        <taxon>Negativicutes</taxon>
        <taxon>Acidaminococcales</taxon>
        <taxon>Acidaminococcaceae</taxon>
        <taxon>Acidaminococcus</taxon>
    </lineage>
</organism>
<evidence type="ECO:0000256" key="1">
    <source>
        <dbReference type="ARBA" id="ARBA00004141"/>
    </source>
</evidence>
<accession>A0A6N7W0L2</accession>
<keyword evidence="5 6" id="KW-0472">Membrane</keyword>
<evidence type="ECO:0000256" key="3">
    <source>
        <dbReference type="ARBA" id="ARBA00022692"/>
    </source>
</evidence>
<protein>
    <submittedName>
        <fullName evidence="8">Damage-inducible protein CinA</fullName>
    </submittedName>
</protein>
<feature type="transmembrane region" description="Helical" evidence="6">
    <location>
        <begin position="141"/>
        <end position="158"/>
    </location>
</feature>
<evidence type="ECO:0000256" key="4">
    <source>
        <dbReference type="ARBA" id="ARBA00022989"/>
    </source>
</evidence>
<feature type="transmembrane region" description="Helical" evidence="6">
    <location>
        <begin position="290"/>
        <end position="307"/>
    </location>
</feature>
<evidence type="ECO:0000256" key="5">
    <source>
        <dbReference type="ARBA" id="ARBA00023136"/>
    </source>
</evidence>
<dbReference type="EMBL" id="VULN01000006">
    <property type="protein sequence ID" value="MSS81992.1"/>
    <property type="molecule type" value="Genomic_DNA"/>
</dbReference>
<evidence type="ECO:0000259" key="7">
    <source>
        <dbReference type="Pfam" id="PF03600"/>
    </source>
</evidence>
<dbReference type="AlphaFoldDB" id="A0A6N7W0L2"/>
<sequence>MSFAAFVGFAMMILITTLLLKKKVSTLFAFTIIPIIGAFLLGANVKEVCDYVKFGLGKTRDLMFIIFFYLPYFSLMNEVGLFDTMVEFLLKRTKLSVTIVMIITVFVSLITEIDGSVTSTYLVTVPMMLPLYKKLKIDPKCLLLLCSATMCALFITPWNGRTLRAATLLDGIPAPQNYIFVHMLPLMLIYIAMCLGLAVLLARFQMKKGAGQVDESVIMEDLEKKDQSELRRPKLFWFNLLLTVLLIVGLSVVPAPGYVIFALGLVIALTVNYPDLSLQNQLLKKYSKEMYSTACAVFLSGVVVGVLSKSGMMDAMVQFLVGIIPSVLGPWVYLIIAIFSAPLMLIFTNDIWQYALVPIVAGVSANYGVPKEIVVMTLLMNMGAMVSPVAQPQIYLACDLADQTELQDYVKFSFAPLWIMNILWLVAGYALGIFR</sequence>
<keyword evidence="2" id="KW-0813">Transport</keyword>
<evidence type="ECO:0000313" key="8">
    <source>
        <dbReference type="EMBL" id="MSS81992.1"/>
    </source>
</evidence>
<feature type="transmembrane region" description="Helical" evidence="6">
    <location>
        <begin position="99"/>
        <end position="129"/>
    </location>
</feature>
<feature type="transmembrane region" description="Helical" evidence="6">
    <location>
        <begin position="61"/>
        <end position="79"/>
    </location>
</feature>
<dbReference type="RefSeq" id="WP_154487974.1">
    <property type="nucleotide sequence ID" value="NZ_VULN01000006.1"/>
</dbReference>
<keyword evidence="4 6" id="KW-1133">Transmembrane helix</keyword>
<dbReference type="GO" id="GO:0016020">
    <property type="term" value="C:membrane"/>
    <property type="evidence" value="ECO:0007669"/>
    <property type="project" value="UniProtKB-SubCell"/>
</dbReference>
<comment type="subcellular location">
    <subcellularLocation>
        <location evidence="1">Membrane</location>
        <topology evidence="1">Multi-pass membrane protein</topology>
    </subcellularLocation>
</comment>
<feature type="domain" description="Citrate transporter-like" evidence="7">
    <location>
        <begin position="3"/>
        <end position="378"/>
    </location>
</feature>
<keyword evidence="3 6" id="KW-0812">Transmembrane</keyword>
<dbReference type="Proteomes" id="UP000441455">
    <property type="component" value="Unassembled WGS sequence"/>
</dbReference>
<name>A0A6N7W0L2_ACIFE</name>
<dbReference type="GO" id="GO:0055085">
    <property type="term" value="P:transmembrane transport"/>
    <property type="evidence" value="ECO:0007669"/>
    <property type="project" value="InterPro"/>
</dbReference>
<comment type="caution">
    <text evidence="8">The sequence shown here is derived from an EMBL/GenBank/DDBJ whole genome shotgun (WGS) entry which is preliminary data.</text>
</comment>
<reference evidence="8 9" key="1">
    <citation type="submission" date="2019-08" db="EMBL/GenBank/DDBJ databases">
        <title>In-depth cultivation of the pig gut microbiome towards novel bacterial diversity and tailored functional studies.</title>
        <authorList>
            <person name="Wylensek D."/>
            <person name="Hitch T.C.A."/>
            <person name="Clavel T."/>
        </authorList>
    </citation>
    <scope>NUCLEOTIDE SEQUENCE [LARGE SCALE GENOMIC DNA]</scope>
    <source>
        <strain evidence="8 9">WCA-389-WT-5B</strain>
    </source>
</reference>
<feature type="transmembrane region" description="Helical" evidence="6">
    <location>
        <begin position="319"/>
        <end position="339"/>
    </location>
</feature>
<dbReference type="Pfam" id="PF03600">
    <property type="entry name" value="CitMHS"/>
    <property type="match status" value="1"/>
</dbReference>
<feature type="transmembrane region" description="Helical" evidence="6">
    <location>
        <begin position="30"/>
        <end position="49"/>
    </location>
</feature>
<gene>
    <name evidence="8" type="ORF">FX155_05205</name>
</gene>
<dbReference type="OrthoDB" id="5329450at2"/>
<feature type="transmembrane region" description="Helical" evidence="6">
    <location>
        <begin position="415"/>
        <end position="434"/>
    </location>
</feature>
<evidence type="ECO:0000313" key="9">
    <source>
        <dbReference type="Proteomes" id="UP000441455"/>
    </source>
</evidence>
<evidence type="ECO:0000256" key="2">
    <source>
        <dbReference type="ARBA" id="ARBA00022448"/>
    </source>
</evidence>
<feature type="transmembrane region" description="Helical" evidence="6">
    <location>
        <begin position="235"/>
        <end position="253"/>
    </location>
</feature>
<evidence type="ECO:0000256" key="6">
    <source>
        <dbReference type="SAM" id="Phobius"/>
    </source>
</evidence>
<feature type="transmembrane region" description="Helical" evidence="6">
    <location>
        <begin position="351"/>
        <end position="369"/>
    </location>
</feature>
<feature type="transmembrane region" description="Helical" evidence="6">
    <location>
        <begin position="178"/>
        <end position="202"/>
    </location>
</feature>
<dbReference type="InterPro" id="IPR004680">
    <property type="entry name" value="Cit_transptr-like_dom"/>
</dbReference>
<proteinExistence type="predicted"/>